<sequence length="591" mass="65923">MESAESGTYCFTTTSHLFWEKREHWEIPAGIPLFLKRCAVTRELLNLIIELRPSMTAAGLATNIHQLHLLEYHSKKLAFLRSFQVRIGQKQTGLKSMQPLREFSKPSDAKGYNDQSITDDLISDIFLKFSEKTRQAESENYMKTLTAVCLSLDNTFRASSKASIVGGDQNRVKHMRGGILSVINERSETLTWRFCQSQATAEIAEVLKGLRQRNELLEVADPEMVVVDNCCHVRGAIVKVFPNTRVVLDVWHFLMRYLACVIGGSKNPVRSAVGRDIVEAILKTSADKQNPAVYWNQEEQEVRIVAAYEKWARNGGVWNAAAEKVHADQLAHVQKGCLARLRQDVPSDGSRIEGSHKHWNGLQRSYASGLESMTALSHDYILRHNVRIAFNDDRPGQFILSTSGSHHLHLVDAVANLWNLLILPRHGEKPSRAFVPCLAFRLSPAMRRLALSSQTPLLLDLSLRDNQQAEDILCELNIDPALLYKPLPVSEGSRIRTPSHSQAVAVTTQTPCARLHSPSLAICDSHPIVTDVDAFEEAPAIGDMGPGTPADDGLNQSREILKAIAMPHLKCKSEVPASSNQERGGSEWKRM</sequence>
<evidence type="ECO:0000313" key="2">
    <source>
        <dbReference type="EMBL" id="OBZ71004.1"/>
    </source>
</evidence>
<gene>
    <name evidence="2" type="ORF">A0H81_09130</name>
</gene>
<organism evidence="2 3">
    <name type="scientific">Grifola frondosa</name>
    <name type="common">Maitake</name>
    <name type="synonym">Polyporus frondosus</name>
    <dbReference type="NCBI Taxonomy" id="5627"/>
    <lineage>
        <taxon>Eukaryota</taxon>
        <taxon>Fungi</taxon>
        <taxon>Dikarya</taxon>
        <taxon>Basidiomycota</taxon>
        <taxon>Agaricomycotina</taxon>
        <taxon>Agaricomycetes</taxon>
        <taxon>Polyporales</taxon>
        <taxon>Grifolaceae</taxon>
        <taxon>Grifola</taxon>
    </lineage>
</organism>
<name>A0A1C7M7H7_GRIFR</name>
<proteinExistence type="predicted"/>
<feature type="region of interest" description="Disordered" evidence="1">
    <location>
        <begin position="572"/>
        <end position="591"/>
    </location>
</feature>
<dbReference type="Proteomes" id="UP000092993">
    <property type="component" value="Unassembled WGS sequence"/>
</dbReference>
<evidence type="ECO:0000256" key="1">
    <source>
        <dbReference type="SAM" id="MobiDB-lite"/>
    </source>
</evidence>
<evidence type="ECO:0000313" key="3">
    <source>
        <dbReference type="Proteomes" id="UP000092993"/>
    </source>
</evidence>
<dbReference type="OrthoDB" id="2638305at2759"/>
<keyword evidence="3" id="KW-1185">Reference proteome</keyword>
<reference evidence="2 3" key="1">
    <citation type="submission" date="2016-03" db="EMBL/GenBank/DDBJ databases">
        <title>Whole genome sequencing of Grifola frondosa 9006-11.</title>
        <authorList>
            <person name="Min B."/>
            <person name="Park H."/>
            <person name="Kim J.-G."/>
            <person name="Cho H."/>
            <person name="Oh Y.-L."/>
            <person name="Kong W.-S."/>
            <person name="Choi I.-G."/>
        </authorList>
    </citation>
    <scope>NUCLEOTIDE SEQUENCE [LARGE SCALE GENOMIC DNA]</scope>
    <source>
        <strain evidence="2 3">9006-11</strain>
    </source>
</reference>
<accession>A0A1C7M7H7</accession>
<dbReference type="AlphaFoldDB" id="A0A1C7M7H7"/>
<protein>
    <submittedName>
        <fullName evidence="2">Uncharacterized protein</fullName>
    </submittedName>
</protein>
<comment type="caution">
    <text evidence="2">The sequence shown here is derived from an EMBL/GenBank/DDBJ whole genome shotgun (WGS) entry which is preliminary data.</text>
</comment>
<dbReference type="EMBL" id="LUGG01000013">
    <property type="protein sequence ID" value="OBZ71004.1"/>
    <property type="molecule type" value="Genomic_DNA"/>
</dbReference>